<keyword evidence="2" id="KW-0547">Nucleotide-binding</keyword>
<reference evidence="2" key="2">
    <citation type="submission" date="2021-04" db="EMBL/GenBank/DDBJ databases">
        <authorList>
            <person name="Gilroy R."/>
        </authorList>
    </citation>
    <scope>NUCLEOTIDE SEQUENCE</scope>
    <source>
        <strain evidence="2">B3-3758</strain>
    </source>
</reference>
<organism evidence="2 3">
    <name type="scientific">Candidatus Bacteroides intestinipullorum</name>
    <dbReference type="NCBI Taxonomy" id="2838471"/>
    <lineage>
        <taxon>Bacteria</taxon>
        <taxon>Pseudomonadati</taxon>
        <taxon>Bacteroidota</taxon>
        <taxon>Bacteroidia</taxon>
        <taxon>Bacteroidales</taxon>
        <taxon>Bacteroidaceae</taxon>
        <taxon>Bacteroides</taxon>
    </lineage>
</organism>
<dbReference type="EMBL" id="JAHLFO010000076">
    <property type="protein sequence ID" value="MBU3814008.1"/>
    <property type="molecule type" value="Genomic_DNA"/>
</dbReference>
<feature type="non-terminal residue" evidence="2">
    <location>
        <position position="104"/>
    </location>
</feature>
<dbReference type="Gene3D" id="3.40.50.300">
    <property type="entry name" value="P-loop containing nucleotide triphosphate hydrolases"/>
    <property type="match status" value="1"/>
</dbReference>
<comment type="caution">
    <text evidence="2">The sequence shown here is derived from an EMBL/GenBank/DDBJ whole genome shotgun (WGS) entry which is preliminary data.</text>
</comment>
<dbReference type="GO" id="GO:0004386">
    <property type="term" value="F:helicase activity"/>
    <property type="evidence" value="ECO:0007669"/>
    <property type="project" value="UniProtKB-KW"/>
</dbReference>
<reference evidence="2" key="1">
    <citation type="journal article" date="2021" name="PeerJ">
        <title>Extensive microbial diversity within the chicken gut microbiome revealed by metagenomics and culture.</title>
        <authorList>
            <person name="Gilroy R."/>
            <person name="Ravi A."/>
            <person name="Getino M."/>
            <person name="Pursley I."/>
            <person name="Horton D.L."/>
            <person name="Alikhan N.F."/>
            <person name="Baker D."/>
            <person name="Gharbi K."/>
            <person name="Hall N."/>
            <person name="Watson M."/>
            <person name="Adriaenssens E.M."/>
            <person name="Foster-Nyarko E."/>
            <person name="Jarju S."/>
            <person name="Secka A."/>
            <person name="Antonio M."/>
            <person name="Oren A."/>
            <person name="Chaudhuri R.R."/>
            <person name="La Ragione R."/>
            <person name="Hildebrand F."/>
            <person name="Pallen M.J."/>
        </authorList>
    </citation>
    <scope>NUCLEOTIDE SEQUENCE</scope>
    <source>
        <strain evidence="2">B3-3758</strain>
    </source>
</reference>
<dbReference type="InterPro" id="IPR027417">
    <property type="entry name" value="P-loop_NTPase"/>
</dbReference>
<keyword evidence="2" id="KW-0067">ATP-binding</keyword>
<protein>
    <submittedName>
        <fullName evidence="2">ATP-dependent DNA helicase RecQ</fullName>
    </submittedName>
</protein>
<evidence type="ECO:0000313" key="2">
    <source>
        <dbReference type="EMBL" id="MBU3814008.1"/>
    </source>
</evidence>
<sequence length="104" mass="11591">MTSLDNTIPTRPLPQLKERPLPDACRPEAQALLQEIYGYAGFRELEVYDDLFRGKDTIRISQGQLIEHVLREAEKAREGEADVDNVLLTAPTGAGKSLLFQLPA</sequence>
<keyword evidence="2" id="KW-0347">Helicase</keyword>
<dbReference type="Proteomes" id="UP000824236">
    <property type="component" value="Unassembled WGS sequence"/>
</dbReference>
<accession>A0A9E2NNH8</accession>
<keyword evidence="2" id="KW-0378">Hydrolase</keyword>
<evidence type="ECO:0000256" key="1">
    <source>
        <dbReference type="SAM" id="MobiDB-lite"/>
    </source>
</evidence>
<feature type="region of interest" description="Disordered" evidence="1">
    <location>
        <begin position="1"/>
        <end position="21"/>
    </location>
</feature>
<gene>
    <name evidence="2" type="ORF">H9791_05795</name>
</gene>
<proteinExistence type="predicted"/>
<dbReference type="SUPFAM" id="SSF52540">
    <property type="entry name" value="P-loop containing nucleoside triphosphate hydrolases"/>
    <property type="match status" value="1"/>
</dbReference>
<dbReference type="AlphaFoldDB" id="A0A9E2NNH8"/>
<name>A0A9E2NNH8_9BACE</name>
<evidence type="ECO:0000313" key="3">
    <source>
        <dbReference type="Proteomes" id="UP000824236"/>
    </source>
</evidence>